<dbReference type="PANTHER" id="PTHR10127">
    <property type="entry name" value="DISCOIDIN, CUB, EGF, LAMININ , AND ZINC METALLOPROTEASE DOMAIN CONTAINING"/>
    <property type="match status" value="1"/>
</dbReference>
<evidence type="ECO:0000256" key="6">
    <source>
        <dbReference type="PROSITE-ProRule" id="PRU01211"/>
    </source>
</evidence>
<comment type="caution">
    <text evidence="6">Lacks conserved residue(s) required for the propagation of feature annotation.</text>
</comment>
<dbReference type="AlphaFoldDB" id="A0A0P4WNR1"/>
<dbReference type="PROSITE" id="PS51864">
    <property type="entry name" value="ASTACIN"/>
    <property type="match status" value="1"/>
</dbReference>
<evidence type="ECO:0000256" key="1">
    <source>
        <dbReference type="ARBA" id="ARBA00022670"/>
    </source>
</evidence>
<dbReference type="SMART" id="SM00235">
    <property type="entry name" value="ZnMc"/>
    <property type="match status" value="1"/>
</dbReference>
<feature type="domain" description="Peptidase M12A" evidence="8">
    <location>
        <begin position="82"/>
        <end position="286"/>
    </location>
</feature>
<reference evidence="9" key="1">
    <citation type="submission" date="2015-09" db="EMBL/GenBank/DDBJ databases">
        <title>Scylla olivacea transcriptome.</title>
        <authorList>
            <person name="Ikhwanuddin M."/>
        </authorList>
    </citation>
    <scope>NUCLEOTIDE SEQUENCE</scope>
</reference>
<keyword evidence="1 6" id="KW-0645">Protease</keyword>
<comment type="cofactor">
    <cofactor evidence="6 7">
        <name>Zn(2+)</name>
        <dbReference type="ChEBI" id="CHEBI:29105"/>
    </cofactor>
    <text evidence="6 7">Binds 1 zinc ion per subunit.</text>
</comment>
<proteinExistence type="predicted"/>
<dbReference type="CDD" id="cd04280">
    <property type="entry name" value="ZnMc_astacin_like"/>
    <property type="match status" value="1"/>
</dbReference>
<feature type="chain" id="PRO_5005963064" description="Metalloendopeptidase" evidence="7">
    <location>
        <begin position="21"/>
        <end position="318"/>
    </location>
</feature>
<dbReference type="InterPro" id="IPR006026">
    <property type="entry name" value="Peptidase_Metallo"/>
</dbReference>
<dbReference type="Gene3D" id="3.40.390.10">
    <property type="entry name" value="Collagenase (Catalytic Domain)"/>
    <property type="match status" value="1"/>
</dbReference>
<keyword evidence="2 6" id="KW-0479">Metal-binding</keyword>
<feature type="binding site" evidence="6">
    <location>
        <position position="193"/>
    </location>
    <ligand>
        <name>Zn(2+)</name>
        <dbReference type="ChEBI" id="CHEBI:29105"/>
        <note>catalytic</note>
    </ligand>
</feature>
<dbReference type="GO" id="GO:0004222">
    <property type="term" value="F:metalloendopeptidase activity"/>
    <property type="evidence" value="ECO:0007669"/>
    <property type="project" value="UniProtKB-UniRule"/>
</dbReference>
<evidence type="ECO:0000259" key="8">
    <source>
        <dbReference type="PROSITE" id="PS51864"/>
    </source>
</evidence>
<name>A0A0P4WNR1_SCYOL</name>
<evidence type="ECO:0000256" key="7">
    <source>
        <dbReference type="RuleBase" id="RU361183"/>
    </source>
</evidence>
<feature type="signal peptide" evidence="7">
    <location>
        <begin position="1"/>
        <end position="20"/>
    </location>
</feature>
<dbReference type="EMBL" id="GDRN01075683">
    <property type="protein sequence ID" value="JAI63017.1"/>
    <property type="molecule type" value="Transcribed_RNA"/>
</dbReference>
<evidence type="ECO:0000256" key="5">
    <source>
        <dbReference type="ARBA" id="ARBA00023049"/>
    </source>
</evidence>
<dbReference type="GO" id="GO:0008270">
    <property type="term" value="F:zinc ion binding"/>
    <property type="evidence" value="ECO:0007669"/>
    <property type="project" value="UniProtKB-UniRule"/>
</dbReference>
<feature type="binding site" evidence="6">
    <location>
        <position position="183"/>
    </location>
    <ligand>
        <name>Zn(2+)</name>
        <dbReference type="ChEBI" id="CHEBI:29105"/>
        <note>catalytic</note>
    </ligand>
</feature>
<sequence length="318" mass="34191">MFIFIIFIVLFNMGAGGVSGGVEEGAEIPTHAAAPPGDDQGREGAEGNTNFVPGFLKFFPPFSPLAVPPTAPPSPSFPEPVDAFRMAEVRRWPSSDIPVVISGLYTPETRRGIEEGLKIIEKYSCIRFVPADDVGMGLAAHVLVTPGAGGCNAVPGYNAAPGYVSVVHLHAPDCITRIGHVLHEILHVLGFYHEHQRQDRDSHIEVHYDNILPGHEANFKRIFNETLGLPYDAGSVMHYGPKGFCSDCSKPTITARPGVQGAERMGQRINLSVTDVARLNRLYGCSGHYLGEELQGAASYVPPPAVEEPRPPLPPTAG</sequence>
<accession>A0A0P4WNR1</accession>
<keyword evidence="5 6" id="KW-0482">Metalloprotease</keyword>
<dbReference type="InterPro" id="IPR024079">
    <property type="entry name" value="MetalloPept_cat_dom_sf"/>
</dbReference>
<dbReference type="PANTHER" id="PTHR10127:SF780">
    <property type="entry name" value="METALLOENDOPEPTIDASE"/>
    <property type="match status" value="1"/>
</dbReference>
<evidence type="ECO:0000313" key="9">
    <source>
        <dbReference type="EMBL" id="JAI63017.1"/>
    </source>
</evidence>
<dbReference type="GO" id="GO:0006508">
    <property type="term" value="P:proteolysis"/>
    <property type="evidence" value="ECO:0007669"/>
    <property type="project" value="UniProtKB-KW"/>
</dbReference>
<evidence type="ECO:0000256" key="2">
    <source>
        <dbReference type="ARBA" id="ARBA00022723"/>
    </source>
</evidence>
<feature type="binding site" evidence="6">
    <location>
        <position position="187"/>
    </location>
    <ligand>
        <name>Zn(2+)</name>
        <dbReference type="ChEBI" id="CHEBI:29105"/>
        <note>catalytic</note>
    </ligand>
</feature>
<dbReference type="SUPFAM" id="SSF55486">
    <property type="entry name" value="Metalloproteases ('zincins'), catalytic domain"/>
    <property type="match status" value="1"/>
</dbReference>
<dbReference type="Pfam" id="PF01400">
    <property type="entry name" value="Astacin"/>
    <property type="match status" value="1"/>
</dbReference>
<dbReference type="InterPro" id="IPR034035">
    <property type="entry name" value="Astacin-like_dom"/>
</dbReference>
<dbReference type="PRINTS" id="PR00480">
    <property type="entry name" value="ASTACIN"/>
</dbReference>
<dbReference type="InterPro" id="IPR001506">
    <property type="entry name" value="Peptidase_M12A"/>
</dbReference>
<keyword evidence="3 6" id="KW-0378">Hydrolase</keyword>
<keyword evidence="4 6" id="KW-0862">Zinc</keyword>
<feature type="active site" evidence="6">
    <location>
        <position position="184"/>
    </location>
</feature>
<protein>
    <recommendedName>
        <fullName evidence="7">Metalloendopeptidase</fullName>
        <ecNumber evidence="7">3.4.24.-</ecNumber>
    </recommendedName>
</protein>
<dbReference type="EC" id="3.4.24.-" evidence="7"/>
<evidence type="ECO:0000256" key="3">
    <source>
        <dbReference type="ARBA" id="ARBA00022801"/>
    </source>
</evidence>
<evidence type="ECO:0000256" key="4">
    <source>
        <dbReference type="ARBA" id="ARBA00022833"/>
    </source>
</evidence>
<organism evidence="9">
    <name type="scientific">Scylla olivacea</name>
    <name type="common">Orange mud crab</name>
    <name type="synonym">Cancer olivacea</name>
    <dbReference type="NCBI Taxonomy" id="85551"/>
    <lineage>
        <taxon>Eukaryota</taxon>
        <taxon>Metazoa</taxon>
        <taxon>Ecdysozoa</taxon>
        <taxon>Arthropoda</taxon>
        <taxon>Crustacea</taxon>
        <taxon>Multicrustacea</taxon>
        <taxon>Malacostraca</taxon>
        <taxon>Eumalacostraca</taxon>
        <taxon>Eucarida</taxon>
        <taxon>Decapoda</taxon>
        <taxon>Pleocyemata</taxon>
        <taxon>Brachyura</taxon>
        <taxon>Eubrachyura</taxon>
        <taxon>Portunoidea</taxon>
        <taxon>Portunidae</taxon>
        <taxon>Portuninae</taxon>
        <taxon>Scylla</taxon>
    </lineage>
</organism>
<keyword evidence="7" id="KW-0732">Signal</keyword>